<gene>
    <name evidence="9" type="ORF">VPNG_03498</name>
</gene>
<sequence length="192" mass="21453">MVVAVDGACPYNGTDEAIMSACGVYLGPGADNWSWRVVEKEGQRHTSSRAELHAAIGGLLAVLPFIGGGGQVDCSGCETPCRARHVVIKSDSAYLVNSVTLYIDKWMTNGWRTAQRKPVRNRDLWEELIRLIHLIEDDLEAKVDFWHVPRGENQQADQLANDGLRSRRTLDFDTFPLELRGFTAEEDARIQI</sequence>
<comment type="caution">
    <text evidence="9">The sequence shown here is derived from an EMBL/GenBank/DDBJ whole genome shotgun (WGS) entry which is preliminary data.</text>
</comment>
<dbReference type="Pfam" id="PF00075">
    <property type="entry name" value="RNase_H"/>
    <property type="match status" value="1"/>
</dbReference>
<dbReference type="OrthoDB" id="407198at2759"/>
<organism evidence="9 10">
    <name type="scientific">Cytospora leucostoma</name>
    <dbReference type="NCBI Taxonomy" id="1230097"/>
    <lineage>
        <taxon>Eukaryota</taxon>
        <taxon>Fungi</taxon>
        <taxon>Dikarya</taxon>
        <taxon>Ascomycota</taxon>
        <taxon>Pezizomycotina</taxon>
        <taxon>Sordariomycetes</taxon>
        <taxon>Sordariomycetidae</taxon>
        <taxon>Diaporthales</taxon>
        <taxon>Cytosporaceae</taxon>
        <taxon>Cytospora</taxon>
    </lineage>
</organism>
<keyword evidence="7" id="KW-0378">Hydrolase</keyword>
<evidence type="ECO:0000256" key="2">
    <source>
        <dbReference type="ARBA" id="ARBA00005300"/>
    </source>
</evidence>
<feature type="domain" description="RNase H type-1" evidence="8">
    <location>
        <begin position="1"/>
        <end position="165"/>
    </location>
</feature>
<dbReference type="InterPro" id="IPR036397">
    <property type="entry name" value="RNaseH_sf"/>
</dbReference>
<keyword evidence="5" id="KW-0479">Metal-binding</keyword>
<dbReference type="EC" id="3.1.26.4" evidence="3"/>
<dbReference type="InParanoid" id="A0A423XCP0"/>
<reference evidence="9 10" key="1">
    <citation type="submission" date="2015-09" db="EMBL/GenBank/DDBJ databases">
        <title>Host preference determinants of Valsa canker pathogens revealed by comparative genomics.</title>
        <authorList>
            <person name="Yin Z."/>
            <person name="Huang L."/>
        </authorList>
    </citation>
    <scope>NUCLEOTIDE SEQUENCE [LARGE SCALE GENOMIC DNA]</scope>
    <source>
        <strain evidence="9 10">SXYLt</strain>
    </source>
</reference>
<evidence type="ECO:0000313" key="9">
    <source>
        <dbReference type="EMBL" id="ROW13750.1"/>
    </source>
</evidence>
<proteinExistence type="inferred from homology"/>
<dbReference type="GO" id="GO:0004523">
    <property type="term" value="F:RNA-DNA hybrid ribonuclease activity"/>
    <property type="evidence" value="ECO:0007669"/>
    <property type="project" value="UniProtKB-EC"/>
</dbReference>
<evidence type="ECO:0000256" key="1">
    <source>
        <dbReference type="ARBA" id="ARBA00000077"/>
    </source>
</evidence>
<accession>A0A423XCP0</accession>
<dbReference type="InterPro" id="IPR012337">
    <property type="entry name" value="RNaseH-like_sf"/>
</dbReference>
<evidence type="ECO:0000256" key="4">
    <source>
        <dbReference type="ARBA" id="ARBA00022722"/>
    </source>
</evidence>
<dbReference type="Gene3D" id="3.30.420.10">
    <property type="entry name" value="Ribonuclease H-like superfamily/Ribonuclease H"/>
    <property type="match status" value="1"/>
</dbReference>
<dbReference type="SUPFAM" id="SSF53098">
    <property type="entry name" value="Ribonuclease H-like"/>
    <property type="match status" value="1"/>
</dbReference>
<dbReference type="EMBL" id="LKEB01000017">
    <property type="protein sequence ID" value="ROW13750.1"/>
    <property type="molecule type" value="Genomic_DNA"/>
</dbReference>
<evidence type="ECO:0000259" key="8">
    <source>
        <dbReference type="PROSITE" id="PS50879"/>
    </source>
</evidence>
<evidence type="ECO:0000256" key="5">
    <source>
        <dbReference type="ARBA" id="ARBA00022723"/>
    </source>
</evidence>
<comment type="catalytic activity">
    <reaction evidence="1">
        <text>Endonucleolytic cleavage to 5'-phosphomonoester.</text>
        <dbReference type="EC" id="3.1.26.4"/>
    </reaction>
</comment>
<keyword evidence="4" id="KW-0540">Nuclease</keyword>
<dbReference type="CDD" id="cd13934">
    <property type="entry name" value="RNase_H_Dikarya_like"/>
    <property type="match status" value="1"/>
</dbReference>
<dbReference type="PROSITE" id="PS50879">
    <property type="entry name" value="RNASE_H_1"/>
    <property type="match status" value="1"/>
</dbReference>
<dbReference type="InterPro" id="IPR050092">
    <property type="entry name" value="RNase_H"/>
</dbReference>
<dbReference type="GO" id="GO:0046872">
    <property type="term" value="F:metal ion binding"/>
    <property type="evidence" value="ECO:0007669"/>
    <property type="project" value="UniProtKB-KW"/>
</dbReference>
<evidence type="ECO:0000256" key="3">
    <source>
        <dbReference type="ARBA" id="ARBA00012180"/>
    </source>
</evidence>
<keyword evidence="6" id="KW-0255">Endonuclease</keyword>
<protein>
    <recommendedName>
        <fullName evidence="3">ribonuclease H</fullName>
        <ecNumber evidence="3">3.1.26.4</ecNumber>
    </recommendedName>
</protein>
<keyword evidence="10" id="KW-1185">Reference proteome</keyword>
<dbReference type="GO" id="GO:0003676">
    <property type="term" value="F:nucleic acid binding"/>
    <property type="evidence" value="ECO:0007669"/>
    <property type="project" value="InterPro"/>
</dbReference>
<dbReference type="PANTHER" id="PTHR10642">
    <property type="entry name" value="RIBONUCLEASE H1"/>
    <property type="match status" value="1"/>
</dbReference>
<evidence type="ECO:0000313" key="10">
    <source>
        <dbReference type="Proteomes" id="UP000285146"/>
    </source>
</evidence>
<dbReference type="PANTHER" id="PTHR10642:SF26">
    <property type="entry name" value="RIBONUCLEASE H1"/>
    <property type="match status" value="1"/>
</dbReference>
<name>A0A423XCP0_9PEZI</name>
<dbReference type="STRING" id="1230097.A0A423XCP0"/>
<comment type="similarity">
    <text evidence="2">Belongs to the RNase H family.</text>
</comment>
<dbReference type="Proteomes" id="UP000285146">
    <property type="component" value="Unassembled WGS sequence"/>
</dbReference>
<dbReference type="AlphaFoldDB" id="A0A423XCP0"/>
<evidence type="ECO:0000256" key="7">
    <source>
        <dbReference type="ARBA" id="ARBA00022801"/>
    </source>
</evidence>
<evidence type="ECO:0000256" key="6">
    <source>
        <dbReference type="ARBA" id="ARBA00022759"/>
    </source>
</evidence>
<dbReference type="GO" id="GO:0043137">
    <property type="term" value="P:DNA replication, removal of RNA primer"/>
    <property type="evidence" value="ECO:0007669"/>
    <property type="project" value="TreeGrafter"/>
</dbReference>
<dbReference type="InterPro" id="IPR002156">
    <property type="entry name" value="RNaseH_domain"/>
</dbReference>